<proteinExistence type="predicted"/>
<name>A0A9P7AUV1_9HELO</name>
<sequence length="874" mass="89014">MRIHALNVLSGALGLAAVVASAPALIATIFVTVQASSVAPSTVYITVPANSVEVSLSESLTNTLTRYATLSSTATDPYTVTEYIPVPSSSFAGQAHAGSPYDPTITEIATVTLTNVHLTPLQSGGSVTYTETPAPNGLLNYVVENGTTYWLDGQTPAPGESYVYSTSSITVLPVYDSTLDTEPASSTLTVQTTLYVTAQFTVTENLSTELSSSSKRVVTSAGTGSLYTSTFGGWNATKTSDAGGVFSGATAVSSAAGIAAQISPSFVLYSSFDIYKTSHSSISMSSYAAQSGFYAFTSVSGHAIASTTPSDSATGTSSARGTLTTGSLNNQTAGSASKISTEPCVETSYISSGAPYVNSTFATSVRLSSSGASGAVTSFISTSSGVIYTSSFAPVNSTSSISPIKTGANSSSLVYTSSSLSANISTATSSASGAVTSAALSSSSYDPNGSLLSSLLGYTSFSKAVNTSTASSSASGALTSVALSSSSYDPNGALSSSLLGSTSSTKALNTSTASSAALGASSTTGSGTESSSALVAGSYSYYSPVPISTSSSSALGALTSLSSSASDDCTETTSSTQPSATGTASSSALGDPNSLSSSTAKSSLTSSSPIYTSSSAVPISTPNITHAATTSAFVYSSTLKPSSTLTTKTSTNVSSSVYVTPTSCGEQGNFVLSFDDIPPLTIGNQSESTVQPEPVFNPYHQFDFSDGFTVVPPPKAPYNPNSPPLFIEFISNFNVNGSNPQAGPNTAEEGTTGQISDGDFDETGCFRFNVYGAYMGCNSTGPACDFRFSGYRLDSARNEVLVATQLKAVPACPALSNCSLTEVDLDYSFTNLAFVRINVTVAGEPKAWWLDDLRLGWYDNSCTTGLCRQTTHVH</sequence>
<keyword evidence="4" id="KW-1185">Reference proteome</keyword>
<dbReference type="EMBL" id="VNKQ01000013">
    <property type="protein sequence ID" value="KAG0647067.1"/>
    <property type="molecule type" value="Genomic_DNA"/>
</dbReference>
<evidence type="ECO:0000259" key="2">
    <source>
        <dbReference type="Pfam" id="PF24086"/>
    </source>
</evidence>
<evidence type="ECO:0000256" key="1">
    <source>
        <dbReference type="SAM" id="MobiDB-lite"/>
    </source>
</evidence>
<protein>
    <recommendedName>
        <fullName evidence="2">DUF7371 domain-containing protein</fullName>
    </recommendedName>
</protein>
<evidence type="ECO:0000313" key="3">
    <source>
        <dbReference type="EMBL" id="KAG0647067.1"/>
    </source>
</evidence>
<organism evidence="3 4">
    <name type="scientific">Hyphodiscus hymeniophilus</name>
    <dbReference type="NCBI Taxonomy" id="353542"/>
    <lineage>
        <taxon>Eukaryota</taxon>
        <taxon>Fungi</taxon>
        <taxon>Dikarya</taxon>
        <taxon>Ascomycota</taxon>
        <taxon>Pezizomycotina</taxon>
        <taxon>Leotiomycetes</taxon>
        <taxon>Helotiales</taxon>
        <taxon>Hyphodiscaceae</taxon>
        <taxon>Hyphodiscus</taxon>
    </lineage>
</organism>
<feature type="region of interest" description="Disordered" evidence="1">
    <location>
        <begin position="306"/>
        <end position="335"/>
    </location>
</feature>
<gene>
    <name evidence="3" type="ORF">D0Z07_7065</name>
</gene>
<dbReference type="Proteomes" id="UP000785200">
    <property type="component" value="Unassembled WGS sequence"/>
</dbReference>
<dbReference type="OrthoDB" id="5385013at2759"/>
<feature type="region of interest" description="Disordered" evidence="1">
    <location>
        <begin position="564"/>
        <end position="610"/>
    </location>
</feature>
<accession>A0A9P7AUV1</accession>
<evidence type="ECO:0000313" key="4">
    <source>
        <dbReference type="Proteomes" id="UP000785200"/>
    </source>
</evidence>
<feature type="domain" description="DUF7371" evidence="2">
    <location>
        <begin position="666"/>
        <end position="868"/>
    </location>
</feature>
<reference evidence="3" key="1">
    <citation type="submission" date="2019-07" db="EMBL/GenBank/DDBJ databases">
        <title>Hyphodiscus hymeniophilus genome sequencing and assembly.</title>
        <authorList>
            <person name="Kramer G."/>
            <person name="Nodwell J."/>
        </authorList>
    </citation>
    <scope>NUCLEOTIDE SEQUENCE</scope>
    <source>
        <strain evidence="3">ATCC 34498</strain>
    </source>
</reference>
<dbReference type="Pfam" id="PF24086">
    <property type="entry name" value="DUF7371"/>
    <property type="match status" value="1"/>
</dbReference>
<dbReference type="AlphaFoldDB" id="A0A9P7AUV1"/>
<dbReference type="InterPro" id="IPR055795">
    <property type="entry name" value="DUF7371"/>
</dbReference>
<comment type="caution">
    <text evidence="3">The sequence shown here is derived from an EMBL/GenBank/DDBJ whole genome shotgun (WGS) entry which is preliminary data.</text>
</comment>